<dbReference type="InterPro" id="IPR036955">
    <property type="entry name" value="AP2/ERF_dom_sf"/>
</dbReference>
<evidence type="ECO:0000256" key="3">
    <source>
        <dbReference type="ARBA" id="ARBA00023125"/>
    </source>
</evidence>
<dbReference type="SUPFAM" id="SSF54171">
    <property type="entry name" value="DNA-binding domain"/>
    <property type="match status" value="1"/>
</dbReference>
<evidence type="ECO:0000259" key="8">
    <source>
        <dbReference type="PROSITE" id="PS51032"/>
    </source>
</evidence>
<dbReference type="SMART" id="SM00380">
    <property type="entry name" value="AP2"/>
    <property type="match status" value="1"/>
</dbReference>
<dbReference type="CDD" id="cd00018">
    <property type="entry name" value="AP2"/>
    <property type="match status" value="1"/>
</dbReference>
<feature type="region of interest" description="Disordered" evidence="7">
    <location>
        <begin position="142"/>
        <end position="178"/>
    </location>
</feature>
<dbReference type="PROSITE" id="PS51032">
    <property type="entry name" value="AP2_ERF"/>
    <property type="match status" value="1"/>
</dbReference>
<feature type="domain" description="AP2/ERF" evidence="8">
    <location>
        <begin position="72"/>
        <end position="132"/>
    </location>
</feature>
<protein>
    <recommendedName>
        <fullName evidence="8">AP2/ERF domain-containing protein</fullName>
    </recommendedName>
</protein>
<dbReference type="OrthoDB" id="552345at2759"/>
<accession>A0A8J6CUV6</accession>
<dbReference type="Pfam" id="PF00847">
    <property type="entry name" value="AP2"/>
    <property type="match status" value="1"/>
</dbReference>
<keyword evidence="10" id="KW-1185">Reference proteome</keyword>
<evidence type="ECO:0000256" key="1">
    <source>
        <dbReference type="ARBA" id="ARBA00004123"/>
    </source>
</evidence>
<feature type="compositionally biased region" description="Low complexity" evidence="7">
    <location>
        <begin position="155"/>
        <end position="169"/>
    </location>
</feature>
<evidence type="ECO:0000313" key="9">
    <source>
        <dbReference type="EMBL" id="KAG8485454.1"/>
    </source>
</evidence>
<sequence>MYCDSTSDFDLSLLESIRQYLLEDDFDTIPGQVVENLRKNELHDDAINVDQWINFDQLFEQRRRRTPLLMLHFPASKSEGRPWGTYAAEIRDPKRNGARIWLGTYETPEGAALAYDRAAFKMRGAKAKLNFPHLIGSDQVEPVRVSSKKRRSPEPQSSCSWAQSPSSPWDDGTPKLKRRSEIKTEFEVDMYQLMPTEFCRTLIC</sequence>
<evidence type="ECO:0000256" key="6">
    <source>
        <dbReference type="ARBA" id="ARBA00024343"/>
    </source>
</evidence>
<evidence type="ECO:0000313" key="10">
    <source>
        <dbReference type="Proteomes" id="UP000701853"/>
    </source>
</evidence>
<dbReference type="InterPro" id="IPR001471">
    <property type="entry name" value="AP2/ERF_dom"/>
</dbReference>
<dbReference type="AlphaFoldDB" id="A0A8J6CUV6"/>
<dbReference type="GO" id="GO:0005634">
    <property type="term" value="C:nucleus"/>
    <property type="evidence" value="ECO:0007669"/>
    <property type="project" value="UniProtKB-SubCell"/>
</dbReference>
<dbReference type="InterPro" id="IPR044808">
    <property type="entry name" value="ERF_plant"/>
</dbReference>
<reference evidence="9 10" key="1">
    <citation type="journal article" date="2021" name="bioRxiv">
        <title>The Gossypium anomalum genome as a resource for cotton improvement and evolutionary analysis of hybrid incompatibility.</title>
        <authorList>
            <person name="Grover C.E."/>
            <person name="Yuan D."/>
            <person name="Arick M.A."/>
            <person name="Miller E.R."/>
            <person name="Hu G."/>
            <person name="Peterson D.G."/>
            <person name="Wendel J.F."/>
            <person name="Udall J.A."/>
        </authorList>
    </citation>
    <scope>NUCLEOTIDE SEQUENCE [LARGE SCALE GENOMIC DNA]</scope>
    <source>
        <strain evidence="9">JFW-Udall</strain>
        <tissue evidence="9">Leaf</tissue>
    </source>
</reference>
<keyword evidence="4" id="KW-0804">Transcription</keyword>
<dbReference type="PANTHER" id="PTHR31190">
    <property type="entry name" value="DNA-BINDING DOMAIN"/>
    <property type="match status" value="1"/>
</dbReference>
<name>A0A8J6CUV6_9ROSI</name>
<dbReference type="GO" id="GO:0003700">
    <property type="term" value="F:DNA-binding transcription factor activity"/>
    <property type="evidence" value="ECO:0007669"/>
    <property type="project" value="InterPro"/>
</dbReference>
<dbReference type="GO" id="GO:0003677">
    <property type="term" value="F:DNA binding"/>
    <property type="evidence" value="ECO:0007669"/>
    <property type="project" value="UniProtKB-KW"/>
</dbReference>
<dbReference type="GO" id="GO:0009873">
    <property type="term" value="P:ethylene-activated signaling pathway"/>
    <property type="evidence" value="ECO:0007669"/>
    <property type="project" value="InterPro"/>
</dbReference>
<evidence type="ECO:0000256" key="4">
    <source>
        <dbReference type="ARBA" id="ARBA00023163"/>
    </source>
</evidence>
<gene>
    <name evidence="9" type="ORF">CXB51_021836</name>
</gene>
<evidence type="ECO:0000256" key="5">
    <source>
        <dbReference type="ARBA" id="ARBA00023242"/>
    </source>
</evidence>
<dbReference type="PANTHER" id="PTHR31190:SF486">
    <property type="entry name" value="ETHYLENE-RESPONSIVE TRANSCRIPTION FACTOR 2-LIKE"/>
    <property type="match status" value="1"/>
</dbReference>
<evidence type="ECO:0000256" key="2">
    <source>
        <dbReference type="ARBA" id="ARBA00023015"/>
    </source>
</evidence>
<dbReference type="EMBL" id="JAHUZN010000008">
    <property type="protein sequence ID" value="KAG8485454.1"/>
    <property type="molecule type" value="Genomic_DNA"/>
</dbReference>
<comment type="caution">
    <text evidence="9">The sequence shown here is derived from an EMBL/GenBank/DDBJ whole genome shotgun (WGS) entry which is preliminary data.</text>
</comment>
<keyword evidence="3" id="KW-0238">DNA-binding</keyword>
<organism evidence="9 10">
    <name type="scientific">Gossypium anomalum</name>
    <dbReference type="NCBI Taxonomy" id="47600"/>
    <lineage>
        <taxon>Eukaryota</taxon>
        <taxon>Viridiplantae</taxon>
        <taxon>Streptophyta</taxon>
        <taxon>Embryophyta</taxon>
        <taxon>Tracheophyta</taxon>
        <taxon>Spermatophyta</taxon>
        <taxon>Magnoliopsida</taxon>
        <taxon>eudicotyledons</taxon>
        <taxon>Gunneridae</taxon>
        <taxon>Pentapetalae</taxon>
        <taxon>rosids</taxon>
        <taxon>malvids</taxon>
        <taxon>Malvales</taxon>
        <taxon>Malvaceae</taxon>
        <taxon>Malvoideae</taxon>
        <taxon>Gossypium</taxon>
    </lineage>
</organism>
<comment type="similarity">
    <text evidence="6">Belongs to the AP2/ERF transcription factor family. ERF subfamily.</text>
</comment>
<keyword evidence="2" id="KW-0805">Transcription regulation</keyword>
<dbReference type="InterPro" id="IPR016177">
    <property type="entry name" value="DNA-bd_dom_sf"/>
</dbReference>
<dbReference type="Gene3D" id="3.30.730.10">
    <property type="entry name" value="AP2/ERF domain"/>
    <property type="match status" value="1"/>
</dbReference>
<comment type="subcellular location">
    <subcellularLocation>
        <location evidence="1">Nucleus</location>
    </subcellularLocation>
</comment>
<proteinExistence type="inferred from homology"/>
<evidence type="ECO:0000256" key="7">
    <source>
        <dbReference type="SAM" id="MobiDB-lite"/>
    </source>
</evidence>
<keyword evidence="5" id="KW-0539">Nucleus</keyword>
<dbReference type="Proteomes" id="UP000701853">
    <property type="component" value="Chromosome 8"/>
</dbReference>